<accession>A0A0D1C1D0</accession>
<dbReference type="OrthoDB" id="1955987at2"/>
<dbReference type="Proteomes" id="UP000032250">
    <property type="component" value="Unassembled WGS sequence"/>
</dbReference>
<sequence>MNYYGLSQPKIFSNKNIFVDIKSEYENLYNTFISPKIRPRLQEVKIFIEDKQIQGMEERYLHSISLKDKGYHERILPCTNDVGSIKCIPQCNINNASFIFKKLNRVECYYRLSRIHWVPEIIEYANNGNKNTKIWRYDSKDSSGKWHWSRYVRYQAGIVDYLIVFNELYDKKDKTKLNYLDFRTAYPVFLPGDKKKMDKEYNKYIRSIK</sequence>
<dbReference type="AlphaFoldDB" id="A0A0D1C1D0"/>
<dbReference type="HOGENOM" id="CLU_1364754_0_0_9"/>
<comment type="caution">
    <text evidence="1">The sequence shown here is derived from an EMBL/GenBank/DDBJ whole genome shotgun (WGS) entry which is preliminary data.</text>
</comment>
<dbReference type="PATRIC" id="fig|1379739.3.peg.3442"/>
<protein>
    <submittedName>
        <fullName evidence="1">Uncharacterized protein</fullName>
    </submittedName>
</protein>
<organism evidence="1 2">
    <name type="scientific">Clostridium botulinum B2 450</name>
    <dbReference type="NCBI Taxonomy" id="1379739"/>
    <lineage>
        <taxon>Bacteria</taxon>
        <taxon>Bacillati</taxon>
        <taxon>Bacillota</taxon>
        <taxon>Clostridia</taxon>
        <taxon>Eubacteriales</taxon>
        <taxon>Clostridiaceae</taxon>
        <taxon>Clostridium</taxon>
    </lineage>
</organism>
<proteinExistence type="predicted"/>
<dbReference type="EMBL" id="JXSU01000007">
    <property type="protein sequence ID" value="KIS24866.1"/>
    <property type="molecule type" value="Genomic_DNA"/>
</dbReference>
<dbReference type="RefSeq" id="WP_043032310.1">
    <property type="nucleotide sequence ID" value="NZ_JXSU01000007.1"/>
</dbReference>
<name>A0A0D1C1D0_CLOBO</name>
<evidence type="ECO:0000313" key="2">
    <source>
        <dbReference type="Proteomes" id="UP000032250"/>
    </source>
</evidence>
<gene>
    <name evidence="1" type="ORF">N495_15240</name>
</gene>
<reference evidence="1 2" key="1">
    <citation type="submission" date="2014-06" db="EMBL/GenBank/DDBJ databases">
        <title>Genome characterization of distinct group I Clostridium botulinum lineages.</title>
        <authorList>
            <person name="Giordani F."/>
            <person name="Anselmo A."/>
            <person name="Fillo S."/>
            <person name="Palozzi A.M."/>
            <person name="Fortunato A."/>
            <person name="Gentile B."/>
            <person name="Ciammaruconi A."/>
            <person name="Anniballi F."/>
            <person name="De Medici D."/>
            <person name="Lista F."/>
        </authorList>
    </citation>
    <scope>NUCLEOTIDE SEQUENCE [LARGE SCALE GENOMIC DNA]</scope>
    <source>
        <strain evidence="1 2">B2 450</strain>
    </source>
</reference>
<evidence type="ECO:0000313" key="1">
    <source>
        <dbReference type="EMBL" id="KIS24866.1"/>
    </source>
</evidence>